<dbReference type="Proteomes" id="UP000247696">
    <property type="component" value="Chromosome"/>
</dbReference>
<dbReference type="EMBL" id="CP024988">
    <property type="protein sequence ID" value="AWT25204.1"/>
    <property type="molecule type" value="Genomic_DNA"/>
</dbReference>
<keyword evidence="1" id="KW-0812">Transmembrane</keyword>
<dbReference type="GO" id="GO:0050482">
    <property type="term" value="P:arachidonate secretion"/>
    <property type="evidence" value="ECO:0007669"/>
    <property type="project" value="InterPro"/>
</dbReference>
<keyword evidence="1" id="KW-0472">Membrane</keyword>
<keyword evidence="3" id="KW-1185">Reference proteome</keyword>
<organism evidence="2 3">
    <name type="scientific">Corynebacterium provencense</name>
    <dbReference type="NCBI Taxonomy" id="1737425"/>
    <lineage>
        <taxon>Bacteria</taxon>
        <taxon>Bacillati</taxon>
        <taxon>Actinomycetota</taxon>
        <taxon>Actinomycetes</taxon>
        <taxon>Mycobacteriales</taxon>
        <taxon>Corynebacteriaceae</taxon>
        <taxon>Corynebacterium</taxon>
    </lineage>
</organism>
<dbReference type="AlphaFoldDB" id="A0A2Z3YRP5"/>
<name>A0A2Z3YRP5_9CORY</name>
<dbReference type="Gene3D" id="1.20.90.10">
    <property type="entry name" value="Phospholipase A2 domain"/>
    <property type="match status" value="1"/>
</dbReference>
<evidence type="ECO:0000313" key="3">
    <source>
        <dbReference type="Proteomes" id="UP000247696"/>
    </source>
</evidence>
<feature type="transmembrane region" description="Helical" evidence="1">
    <location>
        <begin position="48"/>
        <end position="68"/>
    </location>
</feature>
<sequence>MTDTSPLRGIRAVVGDGVGPVRIPSEGDPRAGPSFLLCRTMRIHRNMVLGRLLVLLVSALGGSAAGAGSAETAVADPPQVVGTPGYEDAAPSGSVVAAAQDLAAVTVGGAPAGAAAWIAALPEGTVDALGYVPVTVDGMPADPEGDCSSPVPLPASFTPACLTHDLGYDLLRLAADRGETVPAGVRPALDRQLAARMVSSCGGGPVSRAGCRVAAEVADAVVTANSWRQGDGVPVAENFPWS</sequence>
<gene>
    <name evidence="2" type="ORF">Csp1_03810</name>
</gene>
<keyword evidence="1" id="KW-1133">Transmembrane helix</keyword>
<protein>
    <recommendedName>
        <fullName evidence="4">Phospholipase A2</fullName>
    </recommendedName>
</protein>
<proteinExistence type="predicted"/>
<accession>A0A2Z3YRP5</accession>
<dbReference type="GO" id="GO:0006644">
    <property type="term" value="P:phospholipid metabolic process"/>
    <property type="evidence" value="ECO:0007669"/>
    <property type="project" value="InterPro"/>
</dbReference>
<evidence type="ECO:0000313" key="2">
    <source>
        <dbReference type="EMBL" id="AWT25204.1"/>
    </source>
</evidence>
<dbReference type="KEGG" id="cpre:Csp1_03810"/>
<evidence type="ECO:0000256" key="1">
    <source>
        <dbReference type="SAM" id="Phobius"/>
    </source>
</evidence>
<dbReference type="InterPro" id="IPR036444">
    <property type="entry name" value="PLipase_A2_dom_sf"/>
</dbReference>
<dbReference type="GO" id="GO:0004623">
    <property type="term" value="F:phospholipase A2 activity"/>
    <property type="evidence" value="ECO:0007669"/>
    <property type="project" value="InterPro"/>
</dbReference>
<reference evidence="3" key="1">
    <citation type="submission" date="2017-11" db="EMBL/GenBank/DDBJ databases">
        <title>Otitis media/interna in a cat caused by the recently described species Corynebacterium provencense.</title>
        <authorList>
            <person name="Kittl S."/>
            <person name="Brodard I."/>
            <person name="Rychener L."/>
            <person name="Jores J."/>
            <person name="Roosje P."/>
            <person name="Gobeli Brawand S."/>
        </authorList>
    </citation>
    <scope>NUCLEOTIDE SEQUENCE [LARGE SCALE GENOMIC DNA]</scope>
    <source>
        <strain evidence="3">17KM38</strain>
    </source>
</reference>
<dbReference type="SUPFAM" id="SSF48619">
    <property type="entry name" value="Phospholipase A2, PLA2"/>
    <property type="match status" value="1"/>
</dbReference>
<dbReference type="STRING" id="1737425.GCA_900049755_02258"/>
<evidence type="ECO:0008006" key="4">
    <source>
        <dbReference type="Google" id="ProtNLM"/>
    </source>
</evidence>